<dbReference type="EMBL" id="NDXW01000001">
    <property type="protein sequence ID" value="RDH44080.1"/>
    <property type="molecule type" value="Genomic_DNA"/>
</dbReference>
<dbReference type="RefSeq" id="WP_094787294.1">
    <property type="nucleotide sequence ID" value="NZ_NDXW01000001.1"/>
</dbReference>
<dbReference type="Proteomes" id="UP000257039">
    <property type="component" value="Unassembled WGS sequence"/>
</dbReference>
<gene>
    <name evidence="1" type="ORF">B9G39_11820</name>
</gene>
<comment type="caution">
    <text evidence="1">The sequence shown here is derived from an EMBL/GenBank/DDBJ whole genome shotgun (WGS) entry which is preliminary data.</text>
</comment>
<keyword evidence="2" id="KW-1185">Reference proteome</keyword>
<name>A0A4P9VPN1_9GAMM</name>
<dbReference type="AlphaFoldDB" id="A0A4P9VPN1"/>
<accession>A0A4P9VPN1</accession>
<reference evidence="1 2" key="1">
    <citation type="submission" date="2017-04" db="EMBL/GenBank/DDBJ databases">
        <title>Draft genome sequence of Zooshikella ganghwensis VG4 isolated from Red Sea sediments.</title>
        <authorList>
            <person name="Rehman Z."/>
            <person name="Alam I."/>
            <person name="Kamau A."/>
            <person name="Bajic V."/>
            <person name="Leiknes T."/>
        </authorList>
    </citation>
    <scope>NUCLEOTIDE SEQUENCE [LARGE SCALE GENOMIC DNA]</scope>
    <source>
        <strain evidence="1 2">VG4</strain>
    </source>
</reference>
<sequence length="154" mass="17490">MKKLAIYVILSTAFIISGWKPGSVQAAECKPLPADDRVNHLLYDALFIANIRFYVTIGDESKSKEILDNEVALMVSFLNDIKVRNYCGVSAEQISLINKALRYIAAINSIRKIEEISNNKTLSEALDKAVLENKLDYEKKLEDLKYLLYKSKKE</sequence>
<organism evidence="1 2">
    <name type="scientific">Zooshikella ganghwensis</name>
    <dbReference type="NCBI Taxonomy" id="202772"/>
    <lineage>
        <taxon>Bacteria</taxon>
        <taxon>Pseudomonadati</taxon>
        <taxon>Pseudomonadota</taxon>
        <taxon>Gammaproteobacteria</taxon>
        <taxon>Oceanospirillales</taxon>
        <taxon>Zooshikellaceae</taxon>
        <taxon>Zooshikella</taxon>
    </lineage>
</organism>
<protein>
    <submittedName>
        <fullName evidence="1">Uncharacterized protein</fullName>
    </submittedName>
</protein>
<evidence type="ECO:0000313" key="2">
    <source>
        <dbReference type="Proteomes" id="UP000257039"/>
    </source>
</evidence>
<proteinExistence type="predicted"/>
<evidence type="ECO:0000313" key="1">
    <source>
        <dbReference type="EMBL" id="RDH44080.1"/>
    </source>
</evidence>